<dbReference type="RefSeq" id="WP_043068853.1">
    <property type="nucleotide sequence ID" value="NZ_BJOA01000226.1"/>
</dbReference>
<sequence>MDISNLEGKEVRVRVNIDVHTTSSSLEDRSANYYGIYKGHDNVFVCIKVDEEEMYFPIFNIVYIKEVK</sequence>
<dbReference type="Proteomes" id="UP000037269">
    <property type="component" value="Unassembled WGS sequence"/>
</dbReference>
<evidence type="ECO:0000313" key="2">
    <source>
        <dbReference type="EMBL" id="SDI72508.1"/>
    </source>
</evidence>
<protein>
    <submittedName>
        <fullName evidence="1">Uncharacterized protein</fullName>
    </submittedName>
</protein>
<dbReference type="GeneID" id="42305934"/>
<dbReference type="AlphaFoldDB" id="A0A0D1XSL8"/>
<evidence type="ECO:0000313" key="3">
    <source>
        <dbReference type="Proteomes" id="UP000037269"/>
    </source>
</evidence>
<dbReference type="Proteomes" id="UP000182836">
    <property type="component" value="Unassembled WGS sequence"/>
</dbReference>
<evidence type="ECO:0000313" key="1">
    <source>
        <dbReference type="EMBL" id="KON96128.1"/>
    </source>
</evidence>
<accession>A0A0D1XSL8</accession>
<evidence type="ECO:0000313" key="4">
    <source>
        <dbReference type="Proteomes" id="UP000182836"/>
    </source>
</evidence>
<reference evidence="2 4" key="2">
    <citation type="submission" date="2016-10" db="EMBL/GenBank/DDBJ databases">
        <authorList>
            <person name="de Groot N.N."/>
        </authorList>
    </citation>
    <scope>NUCLEOTIDE SEQUENCE [LARGE SCALE GENOMIC DNA]</scope>
    <source>
        <strain evidence="2 4">DSM 2895</strain>
    </source>
</reference>
<proteinExistence type="predicted"/>
<gene>
    <name evidence="1" type="ORF">AF333_12180</name>
    <name evidence="2" type="ORF">SAMN04487909_1075</name>
</gene>
<keyword evidence="3" id="KW-1185">Reference proteome</keyword>
<name>A0A0D1XSL8_ANEMI</name>
<dbReference type="PATRIC" id="fig|47500.12.peg.1829"/>
<dbReference type="OrthoDB" id="9955189at2"/>
<organism evidence="1 3">
    <name type="scientific">Aneurinibacillus migulanus</name>
    <name type="common">Bacillus migulanus</name>
    <dbReference type="NCBI Taxonomy" id="47500"/>
    <lineage>
        <taxon>Bacteria</taxon>
        <taxon>Bacillati</taxon>
        <taxon>Bacillota</taxon>
        <taxon>Bacilli</taxon>
        <taxon>Bacillales</taxon>
        <taxon>Paenibacillaceae</taxon>
        <taxon>Aneurinibacillus group</taxon>
        <taxon>Aneurinibacillus</taxon>
    </lineage>
</organism>
<dbReference type="EMBL" id="FNED01000007">
    <property type="protein sequence ID" value="SDI72508.1"/>
    <property type="molecule type" value="Genomic_DNA"/>
</dbReference>
<reference evidence="1 3" key="1">
    <citation type="submission" date="2015-07" db="EMBL/GenBank/DDBJ databases">
        <title>Fjat-14205 dsm 2895.</title>
        <authorList>
            <person name="Liu B."/>
            <person name="Wang J."/>
            <person name="Zhu Y."/>
            <person name="Liu G."/>
            <person name="Chen Q."/>
            <person name="Chen Z."/>
            <person name="Lan J."/>
            <person name="Che J."/>
            <person name="Ge C."/>
            <person name="Shi H."/>
            <person name="Pan Z."/>
            <person name="Liu X."/>
        </authorList>
    </citation>
    <scope>NUCLEOTIDE SEQUENCE [LARGE SCALE GENOMIC DNA]</scope>
    <source>
        <strain evidence="1 3">DSM 2895</strain>
    </source>
</reference>
<dbReference type="EMBL" id="LGUG01000004">
    <property type="protein sequence ID" value="KON96128.1"/>
    <property type="molecule type" value="Genomic_DNA"/>
</dbReference>